<dbReference type="EMBL" id="JAVCWF010000001">
    <property type="protein sequence ID" value="MDQ7936085.1"/>
    <property type="molecule type" value="Genomic_DNA"/>
</dbReference>
<accession>A0ABU1A510</accession>
<feature type="domain" description="Glycosyl transferase family 1" evidence="1">
    <location>
        <begin position="177"/>
        <end position="278"/>
    </location>
</feature>
<dbReference type="Proteomes" id="UP001227831">
    <property type="component" value="Unassembled WGS sequence"/>
</dbReference>
<evidence type="ECO:0000259" key="1">
    <source>
        <dbReference type="Pfam" id="PF00534"/>
    </source>
</evidence>
<dbReference type="SUPFAM" id="SSF53756">
    <property type="entry name" value="UDP-Glycosyltransferase/glycogen phosphorylase"/>
    <property type="match status" value="1"/>
</dbReference>
<name>A0ABU1A510_9LACO</name>
<keyword evidence="2" id="KW-0808">Transferase</keyword>
<evidence type="ECO:0000313" key="3">
    <source>
        <dbReference type="Proteomes" id="UP001227831"/>
    </source>
</evidence>
<dbReference type="Gene3D" id="3.40.50.2000">
    <property type="entry name" value="Glycogen Phosphorylase B"/>
    <property type="match status" value="1"/>
</dbReference>
<keyword evidence="2" id="KW-0328">Glycosyltransferase</keyword>
<reference evidence="2 3" key="1">
    <citation type="journal article" date="2023" name="Int. J. Syst. Evol. Microbiol.">
        <title>Lactiplantibacillus brownii sp. nov., a novel psychrotolerant species isolated from sauerkraut.</title>
        <authorList>
            <person name="Heng Y.C."/>
            <person name="Silvaraju S."/>
            <person name="Lee J.K.Y."/>
            <person name="Kittelmann S."/>
        </authorList>
    </citation>
    <scope>NUCLEOTIDE SEQUENCE [LARGE SCALE GENOMIC DNA]</scope>
    <source>
        <strain evidence="2 3">WILCCON 0030</strain>
    </source>
</reference>
<dbReference type="InterPro" id="IPR001296">
    <property type="entry name" value="Glyco_trans_1"/>
</dbReference>
<comment type="caution">
    <text evidence="2">The sequence shown here is derived from an EMBL/GenBank/DDBJ whole genome shotgun (WGS) entry which is preliminary data.</text>
</comment>
<dbReference type="RefSeq" id="WP_308701933.1">
    <property type="nucleotide sequence ID" value="NZ_AP027463.1"/>
</dbReference>
<dbReference type="Pfam" id="PF00534">
    <property type="entry name" value="Glycos_transf_1"/>
    <property type="match status" value="1"/>
</dbReference>
<gene>
    <name evidence="2" type="ORF">RA086_00285</name>
</gene>
<organism evidence="2 3">
    <name type="scientific">Lactiplantibacillus brownii</name>
    <dbReference type="NCBI Taxonomy" id="3069269"/>
    <lineage>
        <taxon>Bacteria</taxon>
        <taxon>Bacillati</taxon>
        <taxon>Bacillota</taxon>
        <taxon>Bacilli</taxon>
        <taxon>Lactobacillales</taxon>
        <taxon>Lactobacillaceae</taxon>
        <taxon>Lactiplantibacillus</taxon>
    </lineage>
</organism>
<dbReference type="GO" id="GO:0016757">
    <property type="term" value="F:glycosyltransferase activity"/>
    <property type="evidence" value="ECO:0007669"/>
    <property type="project" value="UniProtKB-KW"/>
</dbReference>
<keyword evidence="3" id="KW-1185">Reference proteome</keyword>
<sequence length="383" mass="44332">MRKIGIIDFNIFTLDGVTQSDINVIHEFADAGYQVDYFNYRPFTKKQIDGFKASSPAMQNVHFHRVRELPDHLDCEAYFITREKLLSLAPYIQAHSQALVIGELHGPLDLVKDEYLKPYLPFLTCLRVATPSIKRRVAAEYGFKRVYVQNVSVRHLVDSPSHFSSSAMTEDGLINLVVRARFAYQKDVGATIKLFSYLVNTMKKTNFRLYLTGYGPEKAQLATMVTENGLAQYVTFTKTIPERHIYISTARLETLGYSICEEFAQGYPVVAYPGDDGVVKENFAEFRDCLWITKDPVIDGPRVVEFVLQTRKLADYQFNLKLIDHWHRDYVKRFEMNMQAFDQVKVDRPTDWDFKRTTRILRKQFDGGLKGMVRPIVYTLRNL</sequence>
<proteinExistence type="predicted"/>
<protein>
    <submittedName>
        <fullName evidence="2">Glycosyltransferase</fullName>
        <ecNumber evidence="2">2.4.-.-</ecNumber>
    </submittedName>
</protein>
<evidence type="ECO:0000313" key="2">
    <source>
        <dbReference type="EMBL" id="MDQ7936085.1"/>
    </source>
</evidence>
<dbReference type="EC" id="2.4.-.-" evidence="2"/>